<sequence length="456" mass="51120">MLTPGPGATELEYELLVDSDTQSAQGHTQWFYFAIRNGQFCGTVHFRILNLRKKKSLYQQGLQPFVFSRKKHRTWESNCCQEPLVASLLLVAMPFAPSSEGGERASGVDRKEDEIYFAAYPPYSYSMMSSFISSLEQDAVARCHFRRRELCRSIGQLPVPLLVVSEVDRDTSKEPRSKGHRYERYAVVITARQHPGEVVGSWAVQGLLRFLLGPTPAAKCLREEFVFHVIPMVNVDGVVHGNSRCTLAGVDPNRVWPSPQSAQKDKYQVFENCQNMENLLAPTDANVRTPKVAEAEECSSTGAEKSEAGNPLQGLLTGVKEERNFPNSKKKITVKLEKLHKRLKDKKEVKKETENALLKHRSGESRAQLMALQAQFEAYVANQAFPAAMVSFGMSGFRQAVQIGLCLRPTGMHSGRGLTMKFMLDTKVKTMYALSYLFNGSNQWPEQSGPPGYEIQ</sequence>
<keyword evidence="6" id="KW-1185">Reference proteome</keyword>
<dbReference type="Gene3D" id="3.40.630.10">
    <property type="entry name" value="Zn peptidases"/>
    <property type="match status" value="1"/>
</dbReference>
<evidence type="ECO:0000313" key="5">
    <source>
        <dbReference type="EMBL" id="CAK9045339.1"/>
    </source>
</evidence>
<comment type="similarity">
    <text evidence="2 3">Belongs to the peptidase M14 family.</text>
</comment>
<dbReference type="PANTHER" id="PTHR12756">
    <property type="entry name" value="CYTOSOLIC CARBOXYPEPTIDASE"/>
    <property type="match status" value="1"/>
</dbReference>
<evidence type="ECO:0000313" key="6">
    <source>
        <dbReference type="Proteomes" id="UP001642484"/>
    </source>
</evidence>
<dbReference type="PROSITE" id="PS52035">
    <property type="entry name" value="PEPTIDASE_M14"/>
    <property type="match status" value="1"/>
</dbReference>
<evidence type="ECO:0000259" key="4">
    <source>
        <dbReference type="PROSITE" id="PS52035"/>
    </source>
</evidence>
<dbReference type="SUPFAM" id="SSF53187">
    <property type="entry name" value="Zn-dependent exopeptidases"/>
    <property type="match status" value="1"/>
</dbReference>
<comment type="caution">
    <text evidence="5">The sequence shown here is derived from an EMBL/GenBank/DDBJ whole genome shotgun (WGS) entry which is preliminary data.</text>
</comment>
<dbReference type="InterPro" id="IPR000834">
    <property type="entry name" value="Peptidase_M14"/>
</dbReference>
<comment type="cofactor">
    <cofactor evidence="1">
        <name>Zn(2+)</name>
        <dbReference type="ChEBI" id="CHEBI:29105"/>
    </cofactor>
</comment>
<dbReference type="EMBL" id="CAXAMN010015225">
    <property type="protein sequence ID" value="CAK9045339.1"/>
    <property type="molecule type" value="Genomic_DNA"/>
</dbReference>
<evidence type="ECO:0000256" key="1">
    <source>
        <dbReference type="ARBA" id="ARBA00001947"/>
    </source>
</evidence>
<dbReference type="Proteomes" id="UP001642484">
    <property type="component" value="Unassembled WGS sequence"/>
</dbReference>
<accession>A0ABP0M586</accession>
<organism evidence="5 6">
    <name type="scientific">Durusdinium trenchii</name>
    <dbReference type="NCBI Taxonomy" id="1381693"/>
    <lineage>
        <taxon>Eukaryota</taxon>
        <taxon>Sar</taxon>
        <taxon>Alveolata</taxon>
        <taxon>Dinophyceae</taxon>
        <taxon>Suessiales</taxon>
        <taxon>Symbiodiniaceae</taxon>
        <taxon>Durusdinium</taxon>
    </lineage>
</organism>
<comment type="caution">
    <text evidence="3">Lacks conserved residue(s) required for the propagation of feature annotation.</text>
</comment>
<evidence type="ECO:0000256" key="2">
    <source>
        <dbReference type="ARBA" id="ARBA00005988"/>
    </source>
</evidence>
<dbReference type="InterPro" id="IPR050821">
    <property type="entry name" value="Cytosolic_carboxypeptidase"/>
</dbReference>
<reference evidence="5 6" key="1">
    <citation type="submission" date="2024-02" db="EMBL/GenBank/DDBJ databases">
        <authorList>
            <person name="Chen Y."/>
            <person name="Shah S."/>
            <person name="Dougan E. K."/>
            <person name="Thang M."/>
            <person name="Chan C."/>
        </authorList>
    </citation>
    <scope>NUCLEOTIDE SEQUENCE [LARGE SCALE GENOMIC DNA]</scope>
</reference>
<dbReference type="PANTHER" id="PTHR12756:SF11">
    <property type="entry name" value="CYTOSOLIC CARBOXYPEPTIDASE 1"/>
    <property type="match status" value="1"/>
</dbReference>
<dbReference type="Pfam" id="PF00246">
    <property type="entry name" value="Peptidase_M14"/>
    <property type="match status" value="1"/>
</dbReference>
<protein>
    <recommendedName>
        <fullName evidence="4">Peptidase M14 domain-containing protein</fullName>
    </recommendedName>
</protein>
<dbReference type="Gene3D" id="2.60.40.3120">
    <property type="match status" value="1"/>
</dbReference>
<gene>
    <name evidence="5" type="ORF">CCMP2556_LOCUS23720</name>
</gene>
<name>A0ABP0M586_9DINO</name>
<proteinExistence type="inferred from homology"/>
<evidence type="ECO:0000256" key="3">
    <source>
        <dbReference type="PROSITE-ProRule" id="PRU01379"/>
    </source>
</evidence>
<feature type="domain" description="Peptidase M14" evidence="4">
    <location>
        <begin position="121"/>
        <end position="456"/>
    </location>
</feature>